<accession>A0A6G0XVK3</accession>
<keyword evidence="2" id="KW-1185">Reference proteome</keyword>
<evidence type="ECO:0000313" key="2">
    <source>
        <dbReference type="Proteomes" id="UP000481153"/>
    </source>
</evidence>
<dbReference type="AlphaFoldDB" id="A0A6G0XVK3"/>
<proteinExistence type="predicted"/>
<name>A0A6G0XVK3_9STRA</name>
<evidence type="ECO:0000313" key="1">
    <source>
        <dbReference type="EMBL" id="KAF0744703.1"/>
    </source>
</evidence>
<gene>
    <name evidence="1" type="ORF">Ae201684_001160</name>
</gene>
<dbReference type="VEuPathDB" id="FungiDB:AeMF1_019675"/>
<sequence length="102" mass="11144">MCRSQSTETIRFDHISRGGDAIGIKFFKTKSQQEGTTNKDPRHCYGNPLKPGICLFVALGLCLSCNSQTCTGALFPGSKQKDRFGKSLARMLGCGTRHDGEE</sequence>
<dbReference type="Proteomes" id="UP000481153">
    <property type="component" value="Unassembled WGS sequence"/>
</dbReference>
<comment type="caution">
    <text evidence="1">The sequence shown here is derived from an EMBL/GenBank/DDBJ whole genome shotgun (WGS) entry which is preliminary data.</text>
</comment>
<reference evidence="1 2" key="1">
    <citation type="submission" date="2019-07" db="EMBL/GenBank/DDBJ databases">
        <title>Genomics analysis of Aphanomyces spp. identifies a new class of oomycete effector associated with host adaptation.</title>
        <authorList>
            <person name="Gaulin E."/>
        </authorList>
    </citation>
    <scope>NUCLEOTIDE SEQUENCE [LARGE SCALE GENOMIC DNA]</scope>
    <source>
        <strain evidence="1 2">ATCC 201684</strain>
    </source>
</reference>
<organism evidence="1 2">
    <name type="scientific">Aphanomyces euteiches</name>
    <dbReference type="NCBI Taxonomy" id="100861"/>
    <lineage>
        <taxon>Eukaryota</taxon>
        <taxon>Sar</taxon>
        <taxon>Stramenopiles</taxon>
        <taxon>Oomycota</taxon>
        <taxon>Saprolegniomycetes</taxon>
        <taxon>Saprolegniales</taxon>
        <taxon>Verrucalvaceae</taxon>
        <taxon>Aphanomyces</taxon>
    </lineage>
</organism>
<dbReference type="EMBL" id="VJMJ01000009">
    <property type="protein sequence ID" value="KAF0744703.1"/>
    <property type="molecule type" value="Genomic_DNA"/>
</dbReference>
<protein>
    <submittedName>
        <fullName evidence="1">Uncharacterized protein</fullName>
    </submittedName>
</protein>